<evidence type="ECO:0000313" key="9">
    <source>
        <dbReference type="EMBL" id="CAA0831815.1"/>
    </source>
</evidence>
<evidence type="ECO:0000256" key="5">
    <source>
        <dbReference type="RuleBase" id="RU000383"/>
    </source>
</evidence>
<protein>
    <submittedName>
        <fullName evidence="9">Cyclin-D4-1</fullName>
    </submittedName>
</protein>
<evidence type="ECO:0000256" key="2">
    <source>
        <dbReference type="ARBA" id="ARBA00022618"/>
    </source>
</evidence>
<reference evidence="9" key="1">
    <citation type="submission" date="2019-12" db="EMBL/GenBank/DDBJ databases">
        <authorList>
            <person name="Scholes J."/>
        </authorList>
    </citation>
    <scope>NUCLEOTIDE SEQUENCE</scope>
</reference>
<dbReference type="FunFam" id="1.10.472.10:FF:000060">
    <property type="entry name" value="D6-type cyclin"/>
    <property type="match status" value="1"/>
</dbReference>
<accession>A0A9N7ND17</accession>
<evidence type="ECO:0000256" key="1">
    <source>
        <dbReference type="ARBA" id="ARBA00009065"/>
    </source>
</evidence>
<dbReference type="Pfam" id="PF02984">
    <property type="entry name" value="Cyclin_C"/>
    <property type="match status" value="1"/>
</dbReference>
<keyword evidence="2" id="KW-0132">Cell division</keyword>
<name>A0A9N7ND17_STRHE</name>
<evidence type="ECO:0000256" key="3">
    <source>
        <dbReference type="ARBA" id="ARBA00023127"/>
    </source>
</evidence>
<dbReference type="InterPro" id="IPR039361">
    <property type="entry name" value="Cyclin"/>
</dbReference>
<evidence type="ECO:0000256" key="6">
    <source>
        <dbReference type="SAM" id="MobiDB-lite"/>
    </source>
</evidence>
<comment type="caution">
    <text evidence="9">The sequence shown here is derived from an EMBL/GenBank/DDBJ whole genome shotgun (WGS) entry which is preliminary data.</text>
</comment>
<proteinExistence type="inferred from homology"/>
<dbReference type="EMBL" id="CACSLK010027833">
    <property type="protein sequence ID" value="CAA0831815.1"/>
    <property type="molecule type" value="Genomic_DNA"/>
</dbReference>
<dbReference type="Proteomes" id="UP001153555">
    <property type="component" value="Unassembled WGS sequence"/>
</dbReference>
<dbReference type="FunFam" id="1.10.472.10:FF:000040">
    <property type="entry name" value="D6-type cyclin"/>
    <property type="match status" value="1"/>
</dbReference>
<keyword evidence="3 5" id="KW-0195">Cyclin</keyword>
<dbReference type="CDD" id="cd20544">
    <property type="entry name" value="CYCLIN_AtCycD-like_rpt2"/>
    <property type="match status" value="1"/>
</dbReference>
<feature type="domain" description="Cyclin-like" evidence="7">
    <location>
        <begin position="87"/>
        <end position="175"/>
    </location>
</feature>
<dbReference type="CDD" id="cd20543">
    <property type="entry name" value="CYCLIN_AtCycD-like_rpt1"/>
    <property type="match status" value="1"/>
</dbReference>
<keyword evidence="4" id="KW-0131">Cell cycle</keyword>
<feature type="domain" description="Cyclin C-terminal" evidence="8">
    <location>
        <begin position="184"/>
        <end position="301"/>
    </location>
</feature>
<evidence type="ECO:0000313" key="10">
    <source>
        <dbReference type="Proteomes" id="UP001153555"/>
    </source>
</evidence>
<dbReference type="Pfam" id="PF00134">
    <property type="entry name" value="Cyclin_N"/>
    <property type="match status" value="1"/>
</dbReference>
<evidence type="ECO:0000259" key="8">
    <source>
        <dbReference type="SMART" id="SM01332"/>
    </source>
</evidence>
<dbReference type="AlphaFoldDB" id="A0A9N7ND17"/>
<feature type="region of interest" description="Disordered" evidence="6">
    <location>
        <begin position="18"/>
        <end position="44"/>
    </location>
</feature>
<dbReference type="InterPro" id="IPR013763">
    <property type="entry name" value="Cyclin-like_dom"/>
</dbReference>
<dbReference type="PANTHER" id="PTHR10177">
    <property type="entry name" value="CYCLINS"/>
    <property type="match status" value="1"/>
</dbReference>
<dbReference type="SMART" id="SM01332">
    <property type="entry name" value="Cyclin_C"/>
    <property type="match status" value="1"/>
</dbReference>
<feature type="region of interest" description="Disordered" evidence="6">
    <location>
        <begin position="432"/>
        <end position="455"/>
    </location>
</feature>
<comment type="similarity">
    <text evidence="1">Belongs to the cyclin family. Cyclin D subfamily.</text>
</comment>
<dbReference type="Gene3D" id="1.10.472.10">
    <property type="entry name" value="Cyclin-like"/>
    <property type="match status" value="2"/>
</dbReference>
<evidence type="ECO:0000259" key="7">
    <source>
        <dbReference type="SMART" id="SM00385"/>
    </source>
</evidence>
<evidence type="ECO:0000256" key="4">
    <source>
        <dbReference type="ARBA" id="ARBA00023306"/>
    </source>
</evidence>
<dbReference type="SMART" id="SM00385">
    <property type="entry name" value="CYCLIN"/>
    <property type="match status" value="1"/>
</dbReference>
<keyword evidence="10" id="KW-1185">Reference proteome</keyword>
<dbReference type="SUPFAM" id="SSF47954">
    <property type="entry name" value="Cyclin-like"/>
    <property type="match status" value="1"/>
</dbReference>
<dbReference type="GO" id="GO:0051301">
    <property type="term" value="P:cell division"/>
    <property type="evidence" value="ECO:0007669"/>
    <property type="project" value="UniProtKB-KW"/>
</dbReference>
<dbReference type="InterPro" id="IPR036915">
    <property type="entry name" value="Cyclin-like_sf"/>
</dbReference>
<dbReference type="InterPro" id="IPR006671">
    <property type="entry name" value="Cyclin_N"/>
</dbReference>
<dbReference type="InterPro" id="IPR004367">
    <property type="entry name" value="Cyclin_C-dom"/>
</dbReference>
<organism evidence="9 10">
    <name type="scientific">Striga hermonthica</name>
    <name type="common">Purple witchweed</name>
    <name type="synonym">Buchnera hermonthica</name>
    <dbReference type="NCBI Taxonomy" id="68872"/>
    <lineage>
        <taxon>Eukaryota</taxon>
        <taxon>Viridiplantae</taxon>
        <taxon>Streptophyta</taxon>
        <taxon>Embryophyta</taxon>
        <taxon>Tracheophyta</taxon>
        <taxon>Spermatophyta</taxon>
        <taxon>Magnoliopsida</taxon>
        <taxon>eudicotyledons</taxon>
        <taxon>Gunneridae</taxon>
        <taxon>Pentapetalae</taxon>
        <taxon>asterids</taxon>
        <taxon>lamiids</taxon>
        <taxon>Lamiales</taxon>
        <taxon>Orobanchaceae</taxon>
        <taxon>Buchnereae</taxon>
        <taxon>Striga</taxon>
    </lineage>
</organism>
<feature type="compositionally biased region" description="Basic and acidic residues" evidence="6">
    <location>
        <begin position="25"/>
        <end position="39"/>
    </location>
</feature>
<feature type="region of interest" description="Disordered" evidence="6">
    <location>
        <begin position="325"/>
        <end position="350"/>
    </location>
</feature>
<gene>
    <name evidence="9" type="ORF">SHERM_27127</name>
</gene>
<dbReference type="OrthoDB" id="5590282at2759"/>
<sequence>MVETNIFDCGSTDLLCDNDDPVETSDDRSRLTDGDKGGDGSESGSWPSLDYIGWMVERDSAHMPRDDYLKRLRTGDLDMGLRRQALDWMIKACAHHSFGELCLYLAASYLDRFLSVYNMPGGRTWVLQLAAVACLSLAAKFDEVNVPNSLDLQAGEPKFLFEAKTIQRMELLVLNYLKWNIKPYTPFDFIDYFLRKTSGDVEAPSGPLITRSIQIILSTVKGIDFLNFKPSEIAAAVAVYVSGEKRVIDIDKALSGFLIIEKDRVLKCLELIQDLIPISGTTYSSSSKTAKATNVANGSTESLSVCDSPNGVLDAACLSYKSDERKRVGSGPTLSEASPDKKRRKMDGKTDFGENQIKLRVLETMVNSLQSQMDAKDDESSGLRNILNKFSTVFCEAIDEPDAEGWQGFGRRLKFLRWTILRRSTSRKALHSAVRRWSRGKDRSSTRPSVRMRKK</sequence>